<sequence length="165" mass="19339">MIEEKPWKQLLSGLQFQLAMRKQQEEYGDGEFGMSDERALSPLALKTKKAGRHDEPLHATAAHVRGHQVRRNYGKIIWSVGILDKVVLRWRWKRRRLSRFRPEALGAGISMVDAKRKEDDYYFLKEGRKGRKQTEGRLQNALARLTSIVQYSEARDQHRWLLNVV</sequence>
<name>A0AAW2KM37_9LAMI</name>
<dbReference type="AlphaFoldDB" id="A0AAW2KM37"/>
<reference evidence="1" key="1">
    <citation type="submission" date="2020-06" db="EMBL/GenBank/DDBJ databases">
        <authorList>
            <person name="Li T."/>
            <person name="Hu X."/>
            <person name="Zhang T."/>
            <person name="Song X."/>
            <person name="Zhang H."/>
            <person name="Dai N."/>
            <person name="Sheng W."/>
            <person name="Hou X."/>
            <person name="Wei L."/>
        </authorList>
    </citation>
    <scope>NUCLEOTIDE SEQUENCE</scope>
    <source>
        <strain evidence="1">KEN8</strain>
        <tissue evidence="1">Leaf</tissue>
    </source>
</reference>
<proteinExistence type="predicted"/>
<comment type="caution">
    <text evidence="1">The sequence shown here is derived from an EMBL/GenBank/DDBJ whole genome shotgun (WGS) entry which is preliminary data.</text>
</comment>
<protein>
    <submittedName>
        <fullName evidence="1">Calmodulin-binding transcription activator 2</fullName>
    </submittedName>
</protein>
<organism evidence="1">
    <name type="scientific">Sesamum calycinum</name>
    <dbReference type="NCBI Taxonomy" id="2727403"/>
    <lineage>
        <taxon>Eukaryota</taxon>
        <taxon>Viridiplantae</taxon>
        <taxon>Streptophyta</taxon>
        <taxon>Embryophyta</taxon>
        <taxon>Tracheophyta</taxon>
        <taxon>Spermatophyta</taxon>
        <taxon>Magnoliopsida</taxon>
        <taxon>eudicotyledons</taxon>
        <taxon>Gunneridae</taxon>
        <taxon>Pentapetalae</taxon>
        <taxon>asterids</taxon>
        <taxon>lamiids</taxon>
        <taxon>Lamiales</taxon>
        <taxon>Pedaliaceae</taxon>
        <taxon>Sesamum</taxon>
    </lineage>
</organism>
<dbReference type="PANTHER" id="PTHR23335:SF30">
    <property type="entry name" value="CALMODULIN-BINDING TRANSCRIPTION ACTIVATOR 3"/>
    <property type="match status" value="1"/>
</dbReference>
<reference evidence="1" key="2">
    <citation type="journal article" date="2024" name="Plant">
        <title>Genomic evolution and insights into agronomic trait innovations of Sesamum species.</title>
        <authorList>
            <person name="Miao H."/>
            <person name="Wang L."/>
            <person name="Qu L."/>
            <person name="Liu H."/>
            <person name="Sun Y."/>
            <person name="Le M."/>
            <person name="Wang Q."/>
            <person name="Wei S."/>
            <person name="Zheng Y."/>
            <person name="Lin W."/>
            <person name="Duan Y."/>
            <person name="Cao H."/>
            <person name="Xiong S."/>
            <person name="Wang X."/>
            <person name="Wei L."/>
            <person name="Li C."/>
            <person name="Ma Q."/>
            <person name="Ju M."/>
            <person name="Zhao R."/>
            <person name="Li G."/>
            <person name="Mu C."/>
            <person name="Tian Q."/>
            <person name="Mei H."/>
            <person name="Zhang T."/>
            <person name="Gao T."/>
            <person name="Zhang H."/>
        </authorList>
    </citation>
    <scope>NUCLEOTIDE SEQUENCE</scope>
    <source>
        <strain evidence="1">KEN8</strain>
    </source>
</reference>
<dbReference type="GO" id="GO:0006357">
    <property type="term" value="P:regulation of transcription by RNA polymerase II"/>
    <property type="evidence" value="ECO:0007669"/>
    <property type="project" value="TreeGrafter"/>
</dbReference>
<accession>A0AAW2KM37</accession>
<dbReference type="GO" id="GO:0005634">
    <property type="term" value="C:nucleus"/>
    <property type="evidence" value="ECO:0007669"/>
    <property type="project" value="TreeGrafter"/>
</dbReference>
<gene>
    <name evidence="1" type="ORF">Scaly_2965600</name>
</gene>
<dbReference type="GO" id="GO:0003712">
    <property type="term" value="F:transcription coregulator activity"/>
    <property type="evidence" value="ECO:0007669"/>
    <property type="project" value="TreeGrafter"/>
</dbReference>
<dbReference type="GO" id="GO:0003690">
    <property type="term" value="F:double-stranded DNA binding"/>
    <property type="evidence" value="ECO:0007669"/>
    <property type="project" value="TreeGrafter"/>
</dbReference>
<evidence type="ECO:0000313" key="1">
    <source>
        <dbReference type="EMBL" id="KAL0307936.1"/>
    </source>
</evidence>
<dbReference type="EMBL" id="JACGWM010000294">
    <property type="protein sequence ID" value="KAL0307936.1"/>
    <property type="molecule type" value="Genomic_DNA"/>
</dbReference>
<dbReference type="PANTHER" id="PTHR23335">
    <property type="entry name" value="CALMODULIN-BINDING TRANSCRIPTION ACTIVATOR CAMTA"/>
    <property type="match status" value="1"/>
</dbReference>